<name>A0A450YF91_9GAMM</name>
<accession>A0A450YF91</accession>
<proteinExistence type="predicted"/>
<gene>
    <name evidence="1" type="ORF">BECKTC1821D_GA0114238_10095</name>
</gene>
<sequence>MDHKISNMPLERLNETFSVSREMGCRRRDFLRNLRTAMEGRDYRVVDESLIVFRERGRRLEIELWMEFERGLSASLRLPVTPVTFRFFAYTKKEAEEFLRAFDRHYQRGGG</sequence>
<reference evidence="1" key="1">
    <citation type="submission" date="2019-02" db="EMBL/GenBank/DDBJ databases">
        <authorList>
            <person name="Gruber-Vodicka R. H."/>
            <person name="Seah K. B. B."/>
        </authorList>
    </citation>
    <scope>NUCLEOTIDE SEQUENCE</scope>
    <source>
        <strain evidence="1">BECK_BZ123</strain>
    </source>
</reference>
<evidence type="ECO:0000313" key="1">
    <source>
        <dbReference type="EMBL" id="VFK40218.1"/>
    </source>
</evidence>
<organism evidence="1">
    <name type="scientific">Candidatus Kentrum sp. TC</name>
    <dbReference type="NCBI Taxonomy" id="2126339"/>
    <lineage>
        <taxon>Bacteria</taxon>
        <taxon>Pseudomonadati</taxon>
        <taxon>Pseudomonadota</taxon>
        <taxon>Gammaproteobacteria</taxon>
        <taxon>Candidatus Kentrum</taxon>
    </lineage>
</organism>
<dbReference type="AlphaFoldDB" id="A0A450YF91"/>
<protein>
    <submittedName>
        <fullName evidence="1">Uncharacterized protein</fullName>
    </submittedName>
</protein>
<dbReference type="EMBL" id="CAADFS010000009">
    <property type="protein sequence ID" value="VFK40218.1"/>
    <property type="molecule type" value="Genomic_DNA"/>
</dbReference>